<proteinExistence type="predicted"/>
<keyword evidence="1" id="KW-0732">Signal</keyword>
<sequence length="964" mass="107539">MKIAMRFCLAAFLVLTALGTGMARKGEQHGWRTFELDRMQINNVDNPVTNYGEFGMSDAHTAGCYWPKGSGQPYIFGAGIWIGAVIDGDTLVSCGYNTVGAGCDYCPGPPEHGADHALNKQSHPEDRMYFSTDEIDLDAWPVRDGEGNAISAVFLDPDEWAHQEVWCEYHDMVQAFHEWESGTYPIGIQVRQLAFAWNAPINENIIFFLYEFENIGQDTVKNMYVGHAADDDVGWADDDLLGCDIERSLGWTCTLTPEDGWLIGEPPYYVGKRFLQGPKADDTVYVSAGPATPGYPDVYRDTIYPGERLPLTSFTRCTRNYDADVEWKRYSMLAGSNIQTRQYDPWQGVTDLVPDDKRMVMGCGPFEMAPGEIDTVLFAVMFSSGDVGGLQYLKEQGDIALIMYENGWAFPSPPPPPRVSVIPGDQRVVVSWDNYPEITPDPFSLVMSGIGDTVYRAYDFEGYRLWKSRTALPGTWELLGEWDIENDIVMLPGQTYIPGQGIFPPGDESQDEGLWYSYTDEEVLNGISYYYAVTSFDYNTPGDPANPNQDVWVSLESGYWPKAVTPRSEPGNLEVARGTNLRMVRGGTNVLTLQPNVISSIAVTGNSYRMIWDKISLGIGELPRYSYKVYNETEDEWTLGTAVTVPTEITYDVSTGDSVEVWEADFVTPVFDGIQLEGEISIHTDSAHFHLPDSIRVTSGTYSGNLQIAEFFEPQGAELNHTTPEVKIWAYRGFGGIEIHWARTNDTLTARISYVVDPTNPVEIPVDLAVGDGWCFGPHLPFNPPKSYLAQSDLAGWFYISGVRYFFNGGARMSAAGFASIDSGDVWTIYSSAPLAVPCSGNEFVFDTERFQYAAKSDMELIRVVPNPYIVRADWDRSKDYRKIQFVNLPSECTIRIYNLAGDIVRTIEHAATSEGAAYQGNLGGTEEWDLLTRDNQLIASGIYIYYVSTDNGDERTGKFAIIR</sequence>
<dbReference type="EMBL" id="LIZT01000037">
    <property type="protein sequence ID" value="KPJ49902.1"/>
    <property type="molecule type" value="Genomic_DNA"/>
</dbReference>
<feature type="signal peptide" evidence="1">
    <location>
        <begin position="1"/>
        <end position="23"/>
    </location>
</feature>
<dbReference type="AlphaFoldDB" id="A0A0S7WIC8"/>
<organism evidence="2 3">
    <name type="scientific">candidate division TA06 bacterium DG_26</name>
    <dbReference type="NCBI Taxonomy" id="1703771"/>
    <lineage>
        <taxon>Bacteria</taxon>
        <taxon>Bacteria division TA06</taxon>
    </lineage>
</organism>
<dbReference type="Gene3D" id="2.60.40.10">
    <property type="entry name" value="Immunoglobulins"/>
    <property type="match status" value="1"/>
</dbReference>
<comment type="caution">
    <text evidence="2">The sequence shown here is derived from an EMBL/GenBank/DDBJ whole genome shotgun (WGS) entry which is preliminary data.</text>
</comment>
<reference evidence="2 3" key="1">
    <citation type="journal article" date="2015" name="Microbiome">
        <title>Genomic resolution of linkages in carbon, nitrogen, and sulfur cycling among widespread estuary sediment bacteria.</title>
        <authorList>
            <person name="Baker B.J."/>
            <person name="Lazar C.S."/>
            <person name="Teske A.P."/>
            <person name="Dick G.J."/>
        </authorList>
    </citation>
    <scope>NUCLEOTIDE SEQUENCE [LARGE SCALE GENOMIC DNA]</scope>
    <source>
        <strain evidence="2">DG_26</strain>
    </source>
</reference>
<dbReference type="InterPro" id="IPR013783">
    <property type="entry name" value="Ig-like_fold"/>
</dbReference>
<dbReference type="Gene3D" id="2.60.40.4070">
    <property type="match status" value="1"/>
</dbReference>
<evidence type="ECO:0000313" key="3">
    <source>
        <dbReference type="Proteomes" id="UP000051124"/>
    </source>
</evidence>
<feature type="chain" id="PRO_5006639470" description="FlgD Ig-like domain-containing protein" evidence="1">
    <location>
        <begin position="24"/>
        <end position="964"/>
    </location>
</feature>
<evidence type="ECO:0008006" key="4">
    <source>
        <dbReference type="Google" id="ProtNLM"/>
    </source>
</evidence>
<evidence type="ECO:0000313" key="2">
    <source>
        <dbReference type="EMBL" id="KPJ49902.1"/>
    </source>
</evidence>
<name>A0A0S7WIC8_UNCT6</name>
<dbReference type="Proteomes" id="UP000051124">
    <property type="component" value="Unassembled WGS sequence"/>
</dbReference>
<protein>
    <recommendedName>
        <fullName evidence="4">FlgD Ig-like domain-containing protein</fullName>
    </recommendedName>
</protein>
<accession>A0A0S7WIC8</accession>
<gene>
    <name evidence="2" type="ORF">AMJ40_04475</name>
</gene>
<evidence type="ECO:0000256" key="1">
    <source>
        <dbReference type="SAM" id="SignalP"/>
    </source>
</evidence>